<evidence type="ECO:0000256" key="3">
    <source>
        <dbReference type="ARBA" id="ARBA00023163"/>
    </source>
</evidence>
<dbReference type="GO" id="GO:0000976">
    <property type="term" value="F:transcription cis-regulatory region binding"/>
    <property type="evidence" value="ECO:0007669"/>
    <property type="project" value="TreeGrafter"/>
</dbReference>
<evidence type="ECO:0000256" key="1">
    <source>
        <dbReference type="ARBA" id="ARBA00023015"/>
    </source>
</evidence>
<dbReference type="InterPro" id="IPR001647">
    <property type="entry name" value="HTH_TetR"/>
</dbReference>
<name>A0A7I7Y0F7_9MYCO</name>
<proteinExistence type="predicted"/>
<dbReference type="RefSeq" id="WP_163645413.1">
    <property type="nucleotide sequence ID" value="NZ_AP022612.1"/>
</dbReference>
<reference evidence="4" key="2">
    <citation type="submission" date="2020-02" db="EMBL/GenBank/DDBJ databases">
        <authorList>
            <person name="Matsumoto Y."/>
            <person name="Motooka D."/>
            <person name="Nakamura S."/>
        </authorList>
    </citation>
    <scope>NUCLEOTIDE SEQUENCE</scope>
    <source>
        <strain evidence="4">JCM 13671</strain>
    </source>
</reference>
<keyword evidence="5" id="KW-1185">Reference proteome</keyword>
<dbReference type="SUPFAM" id="SSF48498">
    <property type="entry name" value="Tetracyclin repressor-like, C-terminal domain"/>
    <property type="match status" value="1"/>
</dbReference>
<dbReference type="PROSITE" id="PS50977">
    <property type="entry name" value="HTH_TETR_2"/>
    <property type="match status" value="1"/>
</dbReference>
<evidence type="ECO:0000313" key="5">
    <source>
        <dbReference type="Proteomes" id="UP000466931"/>
    </source>
</evidence>
<reference evidence="4" key="1">
    <citation type="journal article" date="2019" name="Emerg. Microbes Infect.">
        <title>Comprehensive subspecies identification of 175 nontuberculous mycobacteria species based on 7547 genomic profiles.</title>
        <authorList>
            <person name="Matsumoto Y."/>
            <person name="Kinjo T."/>
            <person name="Motooka D."/>
            <person name="Nabeya D."/>
            <person name="Jung N."/>
            <person name="Uechi K."/>
            <person name="Horii T."/>
            <person name="Iida T."/>
            <person name="Fujita J."/>
            <person name="Nakamura S."/>
        </authorList>
    </citation>
    <scope>NUCLEOTIDE SEQUENCE [LARGE SCALE GENOMIC DNA]</scope>
    <source>
        <strain evidence="4">JCM 13671</strain>
    </source>
</reference>
<keyword evidence="2" id="KW-0238">DNA-binding</keyword>
<dbReference type="InterPro" id="IPR009057">
    <property type="entry name" value="Homeodomain-like_sf"/>
</dbReference>
<gene>
    <name evidence="4" type="primary">acrR</name>
    <name evidence="4" type="ORF">MCNF_32160</name>
</gene>
<dbReference type="AlphaFoldDB" id="A0A7I7Y0F7"/>
<dbReference type="PANTHER" id="PTHR30055:SF234">
    <property type="entry name" value="HTH-TYPE TRANSCRIPTIONAL REGULATOR BETI"/>
    <property type="match status" value="1"/>
</dbReference>
<organism evidence="4 5">
    <name type="scientific">Mycolicibacterium confluentis</name>
    <dbReference type="NCBI Taxonomy" id="28047"/>
    <lineage>
        <taxon>Bacteria</taxon>
        <taxon>Bacillati</taxon>
        <taxon>Actinomycetota</taxon>
        <taxon>Actinomycetes</taxon>
        <taxon>Mycobacteriales</taxon>
        <taxon>Mycobacteriaceae</taxon>
        <taxon>Mycolicibacterium</taxon>
    </lineage>
</organism>
<dbReference type="GO" id="GO:0003700">
    <property type="term" value="F:DNA-binding transcription factor activity"/>
    <property type="evidence" value="ECO:0007669"/>
    <property type="project" value="TreeGrafter"/>
</dbReference>
<dbReference type="InterPro" id="IPR036271">
    <property type="entry name" value="Tet_transcr_reg_TetR-rel_C_sf"/>
</dbReference>
<sequence length="205" mass="22850">MTDKPRRTQQERVDESSRRLIDAAIILIGQQGYAATTAQQIGLHAGYSRDMVRVRFGSKDALLDAMLASRYESRLDIPDEPGDSGLQRVLRRISGLREFAISDPDLLRAMLVLNFEAAQADTQLRTRIRNWIDRVRTGFAEAIRTGQADGSITDSLDAGAESREMVSATIGFAYWWIVEPGFDLAGELTEWSERVQARLSSTATV</sequence>
<protein>
    <submittedName>
        <fullName evidence="4">TetR family transcriptional regulator</fullName>
    </submittedName>
</protein>
<dbReference type="EMBL" id="AP022612">
    <property type="protein sequence ID" value="BBZ34611.1"/>
    <property type="molecule type" value="Genomic_DNA"/>
</dbReference>
<dbReference type="Pfam" id="PF00440">
    <property type="entry name" value="TetR_N"/>
    <property type="match status" value="1"/>
</dbReference>
<evidence type="ECO:0000313" key="4">
    <source>
        <dbReference type="EMBL" id="BBZ34611.1"/>
    </source>
</evidence>
<keyword evidence="3" id="KW-0804">Transcription</keyword>
<dbReference type="SUPFAM" id="SSF46689">
    <property type="entry name" value="Homeodomain-like"/>
    <property type="match status" value="1"/>
</dbReference>
<dbReference type="InterPro" id="IPR050109">
    <property type="entry name" value="HTH-type_TetR-like_transc_reg"/>
</dbReference>
<dbReference type="PANTHER" id="PTHR30055">
    <property type="entry name" value="HTH-TYPE TRANSCRIPTIONAL REGULATOR RUTR"/>
    <property type="match status" value="1"/>
</dbReference>
<accession>A0A7I7Y0F7</accession>
<keyword evidence="1" id="KW-0805">Transcription regulation</keyword>
<dbReference type="Gene3D" id="1.10.357.10">
    <property type="entry name" value="Tetracycline Repressor, domain 2"/>
    <property type="match status" value="1"/>
</dbReference>
<dbReference type="Proteomes" id="UP000466931">
    <property type="component" value="Chromosome"/>
</dbReference>
<evidence type="ECO:0000256" key="2">
    <source>
        <dbReference type="ARBA" id="ARBA00023125"/>
    </source>
</evidence>